<dbReference type="OrthoDB" id="6348293at2759"/>
<keyword evidence="2" id="KW-1185">Reference proteome</keyword>
<dbReference type="AlphaFoldDB" id="A0A8R2A318"/>
<organism evidence="1 2">
    <name type="scientific">Acyrthosiphon pisum</name>
    <name type="common">Pea aphid</name>
    <dbReference type="NCBI Taxonomy" id="7029"/>
    <lineage>
        <taxon>Eukaryota</taxon>
        <taxon>Metazoa</taxon>
        <taxon>Ecdysozoa</taxon>
        <taxon>Arthropoda</taxon>
        <taxon>Hexapoda</taxon>
        <taxon>Insecta</taxon>
        <taxon>Pterygota</taxon>
        <taxon>Neoptera</taxon>
        <taxon>Paraneoptera</taxon>
        <taxon>Hemiptera</taxon>
        <taxon>Sternorrhyncha</taxon>
        <taxon>Aphidomorpha</taxon>
        <taxon>Aphidoidea</taxon>
        <taxon>Aphididae</taxon>
        <taxon>Macrosiphini</taxon>
        <taxon>Acyrthosiphon</taxon>
    </lineage>
</organism>
<name>A0A8R2A318_ACYPI</name>
<protein>
    <submittedName>
        <fullName evidence="1">Uncharacterized protein</fullName>
    </submittedName>
</protein>
<accession>A0A8R2A318</accession>
<sequence length="562" mass="63550">MMESGHGVFRPRRTPLFHLLFIQKPTAAGLALARIVSQSRVPCTLTPPHVAAPPLSPVHGNHRPEFSVTLVPEKQMMCRYTLLLSAGVLAILLANRGEKCFVQGLPISETYDIPMDKNGLSLVPQPRSIDQDVQELEKLKAPTGALPESISMTKTHESSYVNNNGKEITDAKIKQQLIKNGELMAKLEQKMSSKNEHNAGGRPDTKVQLSVDIPSKGIHKQTMYASDGEPPRKRDGKYREYDKKNYDTQFPPPVSSYFNVEATPEDMAEYIFFTKDFKSVTQAIEKLIQDGRLDRESALAYLDKIDRELYRLDARYSDQSVELTNKDIENPIKFQKNYESSDFNDIDGTLTELKEMQQILRDKYSKKSIDLDEEDYNSKRIRKILEAKLRMSDSQYNRLLETLTAPSDYAYAQTMMDEIIYQLAKLMFNQGLFIGGSEAQESLQKFTDFLETEASRGRISRALEKKILDLLITSLSDTLTEHPELMAAAKEGFSKYLDAYPNSESNGIHQMKNDKFSAKTRRDMETPVKSQLNADLETTVVKRSVKTSGIEDNEVGSVAAKN</sequence>
<reference evidence="2" key="1">
    <citation type="submission" date="2010-06" db="EMBL/GenBank/DDBJ databases">
        <authorList>
            <person name="Jiang H."/>
            <person name="Abraham K."/>
            <person name="Ali S."/>
            <person name="Alsbrooks S.L."/>
            <person name="Anim B.N."/>
            <person name="Anosike U.S."/>
            <person name="Attaway T."/>
            <person name="Bandaranaike D.P."/>
            <person name="Battles P.K."/>
            <person name="Bell S.N."/>
            <person name="Bell A.V."/>
            <person name="Beltran B."/>
            <person name="Bickham C."/>
            <person name="Bustamante Y."/>
            <person name="Caleb T."/>
            <person name="Canada A."/>
            <person name="Cardenas V."/>
            <person name="Carter K."/>
            <person name="Chacko J."/>
            <person name="Chandrabose M.N."/>
            <person name="Chavez D."/>
            <person name="Chavez A."/>
            <person name="Chen L."/>
            <person name="Chu H.-S."/>
            <person name="Claassen K.J."/>
            <person name="Cockrell R."/>
            <person name="Collins M."/>
            <person name="Cooper J.A."/>
            <person name="Cree A."/>
            <person name="Curry S.M."/>
            <person name="Da Y."/>
            <person name="Dao M.D."/>
            <person name="Das B."/>
            <person name="Davila M.-L."/>
            <person name="Davy-Carroll L."/>
            <person name="Denson S."/>
            <person name="Dinh H."/>
            <person name="Ebong V.E."/>
            <person name="Edwards J.R."/>
            <person name="Egan A."/>
            <person name="El-Daye J."/>
            <person name="Escobedo L."/>
            <person name="Fernandez S."/>
            <person name="Fernando P.R."/>
            <person name="Flagg N."/>
            <person name="Forbes L.D."/>
            <person name="Fowler R.G."/>
            <person name="Fu Q."/>
            <person name="Gabisi R.A."/>
            <person name="Ganer J."/>
            <person name="Garbino Pronczuk A."/>
            <person name="Garcia R.M."/>
            <person name="Garner T."/>
            <person name="Garrett T.E."/>
            <person name="Gonzalez D.A."/>
            <person name="Hamid H."/>
            <person name="Hawkins E.S."/>
            <person name="Hirani K."/>
            <person name="Hogues M.E."/>
            <person name="Hollins B."/>
            <person name="Hsiao C.-H."/>
            <person name="Jabil R."/>
            <person name="James M.L."/>
            <person name="Jhangiani S.N."/>
            <person name="Johnson B."/>
            <person name="Johnson Q."/>
            <person name="Joshi V."/>
            <person name="Kalu J.B."/>
            <person name="Kam C."/>
            <person name="Kashfia A."/>
            <person name="Keebler J."/>
            <person name="Kisamo H."/>
            <person name="Kovar C.L."/>
            <person name="Lago L.A."/>
            <person name="Lai C.-Y."/>
            <person name="Laidlaw J."/>
            <person name="Lara F."/>
            <person name="Le T.-K."/>
            <person name="Lee S.L."/>
            <person name="Legall F.H."/>
            <person name="Lemon S.J."/>
            <person name="Lewis L.R."/>
            <person name="Li B."/>
            <person name="Liu Y."/>
            <person name="Liu Y.-S."/>
            <person name="Lopez J."/>
            <person name="Lozado R.J."/>
            <person name="Lu J."/>
            <person name="Madu R.C."/>
            <person name="Maheshwari M."/>
            <person name="Maheshwari R."/>
            <person name="Malloy K."/>
            <person name="Martinez E."/>
            <person name="Mathew T."/>
            <person name="Mercado I.C."/>
            <person name="Mercado C."/>
            <person name="Meyer B."/>
            <person name="Montgomery K."/>
            <person name="Morgan M.B."/>
            <person name="Munidasa M."/>
            <person name="Nazareth L.V."/>
            <person name="Nelson J."/>
            <person name="Ng B.M."/>
            <person name="Nguyen N.B."/>
            <person name="Nguyen P.Q."/>
            <person name="Nguyen T."/>
            <person name="Obregon M."/>
            <person name="Okwuonu G.O."/>
            <person name="Onwere C.G."/>
            <person name="Orozco G."/>
            <person name="Parra A."/>
            <person name="Patel S."/>
            <person name="Patil S."/>
            <person name="Perez A."/>
            <person name="Perez Y."/>
            <person name="Pham C."/>
            <person name="Primus E.L."/>
            <person name="Pu L.-L."/>
            <person name="Puazo M."/>
            <person name="Qin X."/>
            <person name="Quiroz J.B."/>
            <person name="Reese J."/>
            <person name="Richards S."/>
            <person name="Rives C.M."/>
            <person name="Robberts R."/>
            <person name="Ruiz S.J."/>
            <person name="Ruiz M.J."/>
            <person name="Santibanez J."/>
            <person name="Schneider B.W."/>
            <person name="Sisson I."/>
            <person name="Smith M."/>
            <person name="Sodergren E."/>
            <person name="Song X.-Z."/>
            <person name="Song B.B."/>
            <person name="Summersgill H."/>
            <person name="Thelus R."/>
            <person name="Thornton R.D."/>
            <person name="Trejos Z.Y."/>
            <person name="Usmani K."/>
            <person name="Vattathil S."/>
            <person name="Villasana D."/>
            <person name="Walker D.L."/>
            <person name="Wang S."/>
            <person name="Wang K."/>
            <person name="White C.S."/>
            <person name="Williams A.C."/>
            <person name="Williamson J."/>
            <person name="Wilson K."/>
            <person name="Woghiren I.O."/>
            <person name="Woodworth J.R."/>
            <person name="Worley K.C."/>
            <person name="Wright R.A."/>
            <person name="Wu W."/>
            <person name="Young L."/>
            <person name="Zhang L."/>
            <person name="Zhang J."/>
            <person name="Zhu Y."/>
            <person name="Muzny D.M."/>
            <person name="Weinstock G."/>
            <person name="Gibbs R.A."/>
        </authorList>
    </citation>
    <scope>NUCLEOTIDE SEQUENCE [LARGE SCALE GENOMIC DNA]</scope>
    <source>
        <strain evidence="2">LSR1</strain>
    </source>
</reference>
<evidence type="ECO:0000313" key="1">
    <source>
        <dbReference type="EnsemblMetazoa" id="XP_001944911.3"/>
    </source>
</evidence>
<dbReference type="EnsemblMetazoa" id="XM_001944876.4">
    <property type="protein sequence ID" value="XP_001944911.3"/>
    <property type="gene ID" value="LOC100166244"/>
</dbReference>
<dbReference type="Proteomes" id="UP000007819">
    <property type="component" value="Chromosome A1"/>
</dbReference>
<reference evidence="1" key="2">
    <citation type="submission" date="2022-06" db="UniProtKB">
        <authorList>
            <consortium name="EnsemblMetazoa"/>
        </authorList>
    </citation>
    <scope>IDENTIFICATION</scope>
</reference>
<proteinExistence type="predicted"/>
<evidence type="ECO:0000313" key="2">
    <source>
        <dbReference type="Proteomes" id="UP000007819"/>
    </source>
</evidence>